<protein>
    <submittedName>
        <fullName evidence="1">Uncharacterized protein</fullName>
    </submittedName>
</protein>
<reference evidence="1 2" key="1">
    <citation type="journal article" date="2023" name="Sci. Data">
        <title>Genome assembly of the Korean intertidal mud-creeper Batillaria attramentaria.</title>
        <authorList>
            <person name="Patra A.K."/>
            <person name="Ho P.T."/>
            <person name="Jun S."/>
            <person name="Lee S.J."/>
            <person name="Kim Y."/>
            <person name="Won Y.J."/>
        </authorList>
    </citation>
    <scope>NUCLEOTIDE SEQUENCE [LARGE SCALE GENOMIC DNA]</scope>
    <source>
        <strain evidence="1">Wonlab-2016</strain>
    </source>
</reference>
<gene>
    <name evidence="1" type="ORF">BaRGS_00022313</name>
</gene>
<accession>A0ABD0KH12</accession>
<comment type="caution">
    <text evidence="1">The sequence shown here is derived from an EMBL/GenBank/DDBJ whole genome shotgun (WGS) entry which is preliminary data.</text>
</comment>
<keyword evidence="2" id="KW-1185">Reference proteome</keyword>
<dbReference type="AlphaFoldDB" id="A0ABD0KH12"/>
<proteinExistence type="predicted"/>
<dbReference type="Proteomes" id="UP001519460">
    <property type="component" value="Unassembled WGS sequence"/>
</dbReference>
<feature type="non-terminal residue" evidence="1">
    <location>
        <position position="158"/>
    </location>
</feature>
<sequence>MEECFIDNPFFSGRDRGLKFCEFCRSVEQVTEFTNESLRNERRLPTFIKPSLFKGQGSIVSMKKMQEILSPVQLAWRPMPGIKSNLEWLSQVKDLMEPGIEEKLMAHPHFFFHWISKLMFTGHLMRKVFPRPAILGGKEVGYIKDIYVDGPAADSFTL</sequence>
<evidence type="ECO:0000313" key="1">
    <source>
        <dbReference type="EMBL" id="KAK7486389.1"/>
    </source>
</evidence>
<organism evidence="1 2">
    <name type="scientific">Batillaria attramentaria</name>
    <dbReference type="NCBI Taxonomy" id="370345"/>
    <lineage>
        <taxon>Eukaryota</taxon>
        <taxon>Metazoa</taxon>
        <taxon>Spiralia</taxon>
        <taxon>Lophotrochozoa</taxon>
        <taxon>Mollusca</taxon>
        <taxon>Gastropoda</taxon>
        <taxon>Caenogastropoda</taxon>
        <taxon>Sorbeoconcha</taxon>
        <taxon>Cerithioidea</taxon>
        <taxon>Batillariidae</taxon>
        <taxon>Batillaria</taxon>
    </lineage>
</organism>
<name>A0ABD0KH12_9CAEN</name>
<dbReference type="EMBL" id="JACVVK020000179">
    <property type="protein sequence ID" value="KAK7486389.1"/>
    <property type="molecule type" value="Genomic_DNA"/>
</dbReference>
<evidence type="ECO:0000313" key="2">
    <source>
        <dbReference type="Proteomes" id="UP001519460"/>
    </source>
</evidence>